<feature type="domain" description="Thiopeptide-type bacteriocin biosynthesis" evidence="2">
    <location>
        <begin position="786"/>
        <end position="1039"/>
    </location>
</feature>
<organism evidence="3 4">
    <name type="scientific">Actinomadura miaoliensis</name>
    <dbReference type="NCBI Taxonomy" id="430685"/>
    <lineage>
        <taxon>Bacteria</taxon>
        <taxon>Bacillati</taxon>
        <taxon>Actinomycetota</taxon>
        <taxon>Actinomycetes</taxon>
        <taxon>Streptosporangiales</taxon>
        <taxon>Thermomonosporaceae</taxon>
        <taxon>Actinomadura</taxon>
    </lineage>
</organism>
<dbReference type="NCBIfam" id="TIGR03891">
    <property type="entry name" value="thiopep_ocin"/>
    <property type="match status" value="1"/>
</dbReference>
<dbReference type="InterPro" id="IPR006827">
    <property type="entry name" value="Lant_deHydtase_N"/>
</dbReference>
<accession>A0ABP7WSL2</accession>
<reference evidence="4" key="1">
    <citation type="journal article" date="2019" name="Int. J. Syst. Evol. Microbiol.">
        <title>The Global Catalogue of Microorganisms (GCM) 10K type strain sequencing project: providing services to taxonomists for standard genome sequencing and annotation.</title>
        <authorList>
            <consortium name="The Broad Institute Genomics Platform"/>
            <consortium name="The Broad Institute Genome Sequencing Center for Infectious Disease"/>
            <person name="Wu L."/>
            <person name="Ma J."/>
        </authorList>
    </citation>
    <scope>NUCLEOTIDE SEQUENCE [LARGE SCALE GENOMIC DNA]</scope>
    <source>
        <strain evidence="4">JCM 16702</strain>
    </source>
</reference>
<evidence type="ECO:0000313" key="3">
    <source>
        <dbReference type="EMBL" id="GAA4095782.1"/>
    </source>
</evidence>
<keyword evidence="4" id="KW-1185">Reference proteome</keyword>
<protein>
    <submittedName>
        <fullName evidence="3">Lantibiotic dehydratase</fullName>
    </submittedName>
</protein>
<comment type="caution">
    <text evidence="3">The sequence shown here is derived from an EMBL/GenBank/DDBJ whole genome shotgun (WGS) entry which is preliminary data.</text>
</comment>
<proteinExistence type="predicted"/>
<evidence type="ECO:0000259" key="2">
    <source>
        <dbReference type="Pfam" id="PF14028"/>
    </source>
</evidence>
<evidence type="ECO:0000259" key="1">
    <source>
        <dbReference type="Pfam" id="PF04738"/>
    </source>
</evidence>
<dbReference type="EMBL" id="BAAAZG010000052">
    <property type="protein sequence ID" value="GAA4095782.1"/>
    <property type="molecule type" value="Genomic_DNA"/>
</dbReference>
<dbReference type="Proteomes" id="UP001500683">
    <property type="component" value="Unassembled WGS sequence"/>
</dbReference>
<dbReference type="Pfam" id="PF04738">
    <property type="entry name" value="Lant_dehydr_N"/>
    <property type="match status" value="1"/>
</dbReference>
<dbReference type="InterPro" id="IPR023809">
    <property type="entry name" value="Thiopep_bacteriocin_synth_dom"/>
</dbReference>
<dbReference type="RefSeq" id="WP_344955947.1">
    <property type="nucleotide sequence ID" value="NZ_BAAAZG010000052.1"/>
</dbReference>
<sequence>MRDVAFRAADFGIARLPLLPAEHPVPRPPGDLDSTEETRDFLRRLAADPVVREAIAVSSGPLDAILEKVASGVPVEPPRLRRAAISAARYLSRMTSRATPFGLMAGVAAVHVEDEPKVRMEGRHRRRVRADMGWLTGVVRGWETDPAVLSRLRLVANDLCGVRGDRLVLPYMLDSGGRDPDEDWAPDDRERTIRHTRAVRLAMAAARTPVRHADLVSRLAAEFGDVDRSVIERMVAALVEGEFLLTDLRPPADAEDPVDHVLGVMAALPEHPGRAALAEVRDALGAYQATPIGEGHAAWRRATAMMRALRAGDRPIQVDMEVNADIVLPRDVVAELERAASVAWRVAPPKDGRSDRLGDYRMRFIERYGVDVAVPVKEVIDPQLGIGAPGGYLLPPGGAPKRDHHPAAEPNERDVLLCALAQRAAADGAREIVLDDELVGRLTRPGAAEEPASYVEAAVQILADSEDDLRDGDFHLALATPMMNRPGAMFGRFLHLLPGLRSDFAALVRDITADEDTGSGGTPDGAADGASAIAAQLQSIVLRPRILNVTQVPTLTGTTVRAGVFADRARPDVLGLDDLAVSADYERFKVVATRTGREVVPLPFHALNPTLTLPNALRLLAEIGEERTRPWPLWNWGLANRLPYLPRVRHGRTVLAPARWLPDPRLADSGLSPHEWTRCLDRWRARWTPPDVVYAVNGDHRLRLDLSSAAGRRLLRDELLKRPGAVLEEEPLGGAAGTGWLNGHAHEIVVPLRPARPRQAAPAPEARSAGRTPIAVRRVHQPGGEWLYVKVYAAEGRHGELLTRHLPALVEQAAPVCDRWFFLRYRDDEPHLRVRFHGEPAALNGRLLPVVHRWAAALADGGLIRDVVLDAYRPEIARYGGPELIEAAERVFWADSVSVIEQLVLRSQGLLDVPLELLAAANHLDLAARLHGHGWREWMLDAYPKGAHHSAFQKRRREAVRLLGTAGDGGELARLPGGDRLLDGWRRRAPHVAAYGRLVRAKAAEGVLETVTGPFSSVLHLHHNRIAGIDHSAEGAATAIARGVLQAELDRERHRDRTKN</sequence>
<evidence type="ECO:0000313" key="4">
    <source>
        <dbReference type="Proteomes" id="UP001500683"/>
    </source>
</evidence>
<gene>
    <name evidence="3" type="ORF">GCM10022214_68870</name>
</gene>
<feature type="domain" description="Lantibiotic dehydratase N-terminal" evidence="1">
    <location>
        <begin position="47"/>
        <end position="715"/>
    </location>
</feature>
<name>A0ABP7WSL2_9ACTN</name>
<dbReference type="Pfam" id="PF14028">
    <property type="entry name" value="Lant_dehydr_C"/>
    <property type="match status" value="1"/>
</dbReference>